<dbReference type="Pfam" id="PF00225">
    <property type="entry name" value="Kinesin"/>
    <property type="match status" value="1"/>
</dbReference>
<feature type="region of interest" description="Disordered" evidence="7">
    <location>
        <begin position="613"/>
        <end position="700"/>
    </location>
</feature>
<dbReference type="SMART" id="SM00129">
    <property type="entry name" value="KISc"/>
    <property type="match status" value="1"/>
</dbReference>
<dbReference type="PROSITE" id="PS50067">
    <property type="entry name" value="KINESIN_MOTOR_2"/>
    <property type="match status" value="1"/>
</dbReference>
<dbReference type="InterPro" id="IPR019821">
    <property type="entry name" value="Kinesin_motor_CS"/>
</dbReference>
<dbReference type="VEuPathDB" id="CryptoDB:Cvel_7470"/>
<evidence type="ECO:0000259" key="8">
    <source>
        <dbReference type="PROSITE" id="PS50067"/>
    </source>
</evidence>
<feature type="region of interest" description="Disordered" evidence="7">
    <location>
        <begin position="504"/>
        <end position="600"/>
    </location>
</feature>
<gene>
    <name evidence="9" type="ORF">Cvel_7470</name>
</gene>
<dbReference type="EMBL" id="CDMZ01003155">
    <property type="protein sequence ID" value="CEM45323.1"/>
    <property type="molecule type" value="Genomic_DNA"/>
</dbReference>
<keyword evidence="3" id="KW-0175">Coiled coil</keyword>
<feature type="region of interest" description="Disordered" evidence="7">
    <location>
        <begin position="279"/>
        <end position="299"/>
    </location>
</feature>
<dbReference type="PROSITE" id="PS00626">
    <property type="entry name" value="RCC1_2"/>
    <property type="match status" value="1"/>
</dbReference>
<dbReference type="PROSITE" id="PS50012">
    <property type="entry name" value="RCC1_3"/>
    <property type="match status" value="6"/>
</dbReference>
<keyword evidence="1 6" id="KW-0547">Nucleotide-binding</keyword>
<dbReference type="PRINTS" id="PR00380">
    <property type="entry name" value="KINESINHEAVY"/>
</dbReference>
<evidence type="ECO:0000256" key="3">
    <source>
        <dbReference type="ARBA" id="ARBA00023054"/>
    </source>
</evidence>
<evidence type="ECO:0000256" key="2">
    <source>
        <dbReference type="ARBA" id="ARBA00022840"/>
    </source>
</evidence>
<feature type="repeat" description="RCC1" evidence="5">
    <location>
        <begin position="1385"/>
        <end position="1435"/>
    </location>
</feature>
<feature type="repeat" description="RCC1" evidence="5">
    <location>
        <begin position="1046"/>
        <end position="1107"/>
    </location>
</feature>
<feature type="region of interest" description="Disordered" evidence="7">
    <location>
        <begin position="253"/>
        <end position="272"/>
    </location>
</feature>
<dbReference type="GO" id="GO:0007018">
    <property type="term" value="P:microtubule-based movement"/>
    <property type="evidence" value="ECO:0007669"/>
    <property type="project" value="InterPro"/>
</dbReference>
<comment type="similarity">
    <text evidence="6">Belongs to the TRAFAC class myosin-kinesin ATPase superfamily. Kinesin family.</text>
</comment>
<accession>A0A0G4HM87</accession>
<dbReference type="Pfam" id="PF13540">
    <property type="entry name" value="RCC1_2"/>
    <property type="match status" value="2"/>
</dbReference>
<feature type="compositionally biased region" description="Polar residues" evidence="7">
    <location>
        <begin position="635"/>
        <end position="650"/>
    </location>
</feature>
<feature type="compositionally biased region" description="Polar residues" evidence="7">
    <location>
        <begin position="507"/>
        <end position="519"/>
    </location>
</feature>
<dbReference type="PANTHER" id="PTHR47968">
    <property type="entry name" value="CENTROMERE PROTEIN E"/>
    <property type="match status" value="1"/>
</dbReference>
<dbReference type="PANTHER" id="PTHR47968:SF75">
    <property type="entry name" value="CENTROMERE-ASSOCIATED PROTEIN E"/>
    <property type="match status" value="1"/>
</dbReference>
<feature type="region of interest" description="Disordered" evidence="7">
    <location>
        <begin position="1458"/>
        <end position="1482"/>
    </location>
</feature>
<feature type="compositionally biased region" description="Polar residues" evidence="7">
    <location>
        <begin position="279"/>
        <end position="294"/>
    </location>
</feature>
<evidence type="ECO:0000256" key="4">
    <source>
        <dbReference type="ARBA" id="ARBA00023175"/>
    </source>
</evidence>
<dbReference type="GO" id="GO:0003777">
    <property type="term" value="F:microtubule motor activity"/>
    <property type="evidence" value="ECO:0007669"/>
    <property type="project" value="InterPro"/>
</dbReference>
<dbReference type="Gene3D" id="2.130.10.30">
    <property type="entry name" value="Regulator of chromosome condensation 1/beta-lactamase-inhibitor protein II"/>
    <property type="match status" value="3"/>
</dbReference>
<feature type="compositionally biased region" description="Polar residues" evidence="7">
    <location>
        <begin position="253"/>
        <end position="264"/>
    </location>
</feature>
<dbReference type="GO" id="GO:0008017">
    <property type="term" value="F:microtubule binding"/>
    <property type="evidence" value="ECO:0007669"/>
    <property type="project" value="InterPro"/>
</dbReference>
<evidence type="ECO:0000256" key="6">
    <source>
        <dbReference type="PROSITE-ProRule" id="PRU00283"/>
    </source>
</evidence>
<feature type="region of interest" description="Disordered" evidence="7">
    <location>
        <begin position="61"/>
        <end position="82"/>
    </location>
</feature>
<keyword evidence="2 6" id="KW-0067">ATP-binding</keyword>
<dbReference type="SUPFAM" id="SSF52540">
    <property type="entry name" value="P-loop containing nucleoside triphosphate hydrolases"/>
    <property type="match status" value="2"/>
</dbReference>
<feature type="compositionally biased region" description="Low complexity" evidence="7">
    <location>
        <begin position="1468"/>
        <end position="1482"/>
    </location>
</feature>
<dbReference type="InterPro" id="IPR000408">
    <property type="entry name" value="Reg_chr_condens"/>
</dbReference>
<dbReference type="PROSITE" id="PS00411">
    <property type="entry name" value="KINESIN_MOTOR_1"/>
    <property type="match status" value="1"/>
</dbReference>
<dbReference type="Gene3D" id="3.40.850.10">
    <property type="entry name" value="Kinesin motor domain"/>
    <property type="match status" value="2"/>
</dbReference>
<dbReference type="InterPro" id="IPR009091">
    <property type="entry name" value="RCC1/BLIP-II"/>
</dbReference>
<feature type="domain" description="Kinesin motor" evidence="8">
    <location>
        <begin position="20"/>
        <end position="256"/>
    </location>
</feature>
<feature type="compositionally biased region" description="Basic and acidic residues" evidence="7">
    <location>
        <begin position="1118"/>
        <end position="1127"/>
    </location>
</feature>
<feature type="repeat" description="RCC1" evidence="5">
    <location>
        <begin position="964"/>
        <end position="1045"/>
    </location>
</feature>
<feature type="compositionally biased region" description="Gly residues" evidence="7">
    <location>
        <begin position="1134"/>
        <end position="1144"/>
    </location>
</feature>
<dbReference type="InterPro" id="IPR027640">
    <property type="entry name" value="Kinesin-like_fam"/>
</dbReference>
<feature type="region of interest" description="Disordered" evidence="7">
    <location>
        <begin position="992"/>
        <end position="1025"/>
    </location>
</feature>
<dbReference type="InterPro" id="IPR036961">
    <property type="entry name" value="Kinesin_motor_dom_sf"/>
</dbReference>
<protein>
    <recommendedName>
        <fullName evidence="8">Kinesin motor domain-containing protein</fullName>
    </recommendedName>
</protein>
<name>A0A0G4HM87_9ALVE</name>
<feature type="region of interest" description="Disordered" evidence="7">
    <location>
        <begin position="1310"/>
        <end position="1330"/>
    </location>
</feature>
<feature type="region of interest" description="Disordered" evidence="7">
    <location>
        <begin position="1060"/>
        <end position="1097"/>
    </location>
</feature>
<sequence length="1538" mass="160940">MSTSPRFESAKNTDGTASCSVRVSVRVRPLILSELKHTDQDSSLQSGSIECDTDDNTIRVNCTPSGRQSRPQTPQRTGTVAKREAQSSFYSYTFTYDNVFDQSSTTSSIFEKVARPICDSVMEGFNGCVFAYGQTTSGKTFTMSGDADTSPGLIPLSVRHLFAMKRRLETQGRRLTLYASYFEIYNEQFVDLFAESGGGAGGVPGSSPRELKLREDPLLGPVVQGGVHFLVENPDETLALFAAAQKMRHTGFSHLNLSNRQSKSPRAKGDGRTAFLTSRTQSIAGNQSQRSLTSRGGEGESCRSLCLSRASSQGAVGRRGRTAPVSHEKSSRSHTVFRLIVENVDSLEAMGSGAPLSPPGQTTGGGLASSFSRMGSRLAGGTAGDGDVVASFFLVDLAGSERLGVSPAPYNLPLTLSTLRFASRACSVKNKLALNRISRLPSRQQLMHSPTSPSLLEGLGRSSSCSNCEVLQRKVAVLSRLLRAHGVSVEGALLDEGLSPFSPPLRRQTTGLQMGSRGSSPVPRERGGLRKLGTGMSLSGGGGSFEREKERGDEIRLLAPPSFHPTRGGPSPRPFCSALSAGSRSPAASGLVEGGGGGTLSGRLKAQVSFLQPPPADSRELASPPPTDLGRPLSKTVSSSSCMLEEPQQQGHGGGDAETRPNEVRTAEEDKEKQGEKSETNEVGDGVTLPTSSTGEQSKGRGALLAQVLVSLAKKLTVVLHDMADGGNAKKPRPLASVDGLPAGAPASGPSPLSGSFLESQTAGWSQLKQLLEAAEKSLKEHAKTTGQRDNLGIAGKGKVHAANPPSLTSLVAHAHAPSEPPRLGTPLVTGREAPHPVQLSAQLEQTSNLAFEAEKGRLHASIAARLGWQRGELKARPPRLSDTRTTTDPLNDRPLPVQLRRFAYLWGSNKDSRCGIEGPEADGRKTVSPSRIFLPAPAQPLLRRSVAVLSCGFHHSALVSDDGELFTWGRNTFGQLGLGHTERTCGVSIVRLPAPRRRQPGSPGAGPSGDLASSDDEDGPGRPKMQRVVSVACGWAHTLALDCGGRVFGWGANAEGQLGISPSLARSPPRKRRGDGPGSPLTQTEGSPRSGEATTGPMETLSFVKTDRGAACVSPERQGRSVHLEIRVSSPRKGGGSAGGGNGRDSAVSPEAEGSSPTAAAGGKERVFASPVQLLSPLVLRRAPGRTWGSVFAGHSHSALLSSCGRSLLTWGWGADGRLGRPVSPLDALSDPALPGRLEVPESEQGGATYTHADPRVVSLSLGVTHSAFVTAEGRLFVCGAWDEGQLGLGQEGGGGAVAFVQAPTEVALPPAESGSGSESEQKQSERPIIVAPRRWVQVSCGDGFTLALAEESRPVSVSSPSSSSASGAGVVVGGGGGSRVSVRSLFAFGRGRNGRLGSGSDGSASVPRRVSQLPDDIVEVAAGGRHAVARTAGGRLFSWGFNLYLQAMAQEPVEGEGGRSVAVGESLSPTTQSSSLQRSPPAQLLRPCLSWSLPVPQEVPPLGESDEGRPLRPVAVSCGYFHTGCVVTEDEHSGKI</sequence>
<dbReference type="SUPFAM" id="SSF50985">
    <property type="entry name" value="RCC1/BLIP-II"/>
    <property type="match status" value="1"/>
</dbReference>
<proteinExistence type="inferred from homology"/>
<feature type="compositionally biased region" description="Basic and acidic residues" evidence="7">
    <location>
        <begin position="545"/>
        <end position="556"/>
    </location>
</feature>
<feature type="compositionally biased region" description="Basic and acidic residues" evidence="7">
    <location>
        <begin position="655"/>
        <end position="680"/>
    </location>
</feature>
<evidence type="ECO:0000256" key="1">
    <source>
        <dbReference type="ARBA" id="ARBA00022741"/>
    </source>
</evidence>
<feature type="region of interest" description="Disordered" evidence="7">
    <location>
        <begin position="724"/>
        <end position="758"/>
    </location>
</feature>
<reference evidence="9" key="1">
    <citation type="submission" date="2014-11" db="EMBL/GenBank/DDBJ databases">
        <authorList>
            <person name="Otto D Thomas"/>
            <person name="Naeem Raeece"/>
        </authorList>
    </citation>
    <scope>NUCLEOTIDE SEQUENCE</scope>
</reference>
<feature type="compositionally biased region" description="Low complexity" evidence="7">
    <location>
        <begin position="740"/>
        <end position="756"/>
    </location>
</feature>
<feature type="repeat" description="RCC1" evidence="5">
    <location>
        <begin position="1275"/>
        <end position="1353"/>
    </location>
</feature>
<feature type="binding site" evidence="6">
    <location>
        <begin position="133"/>
        <end position="140"/>
    </location>
    <ligand>
        <name>ATP</name>
        <dbReference type="ChEBI" id="CHEBI:30616"/>
    </ligand>
</feature>
<dbReference type="Pfam" id="PF00415">
    <property type="entry name" value="RCC1"/>
    <property type="match status" value="2"/>
</dbReference>
<feature type="repeat" description="RCC1" evidence="5">
    <location>
        <begin position="1207"/>
        <end position="1274"/>
    </location>
</feature>
<feature type="region of interest" description="Disordered" evidence="7">
    <location>
        <begin position="779"/>
        <end position="805"/>
    </location>
</feature>
<dbReference type="InterPro" id="IPR001752">
    <property type="entry name" value="Kinesin_motor_dom"/>
</dbReference>
<evidence type="ECO:0000313" key="9">
    <source>
        <dbReference type="EMBL" id="CEM45323.1"/>
    </source>
</evidence>
<dbReference type="InterPro" id="IPR027417">
    <property type="entry name" value="P-loop_NTPase"/>
</dbReference>
<evidence type="ECO:0000256" key="7">
    <source>
        <dbReference type="SAM" id="MobiDB-lite"/>
    </source>
</evidence>
<dbReference type="GO" id="GO:0005524">
    <property type="term" value="F:ATP binding"/>
    <property type="evidence" value="ECO:0007669"/>
    <property type="project" value="UniProtKB-UniRule"/>
</dbReference>
<organism evidence="9">
    <name type="scientific">Chromera velia CCMP2878</name>
    <dbReference type="NCBI Taxonomy" id="1169474"/>
    <lineage>
        <taxon>Eukaryota</taxon>
        <taxon>Sar</taxon>
        <taxon>Alveolata</taxon>
        <taxon>Colpodellida</taxon>
        <taxon>Chromeraceae</taxon>
        <taxon>Chromera</taxon>
    </lineage>
</organism>
<feature type="region of interest" description="Disordered" evidence="7">
    <location>
        <begin position="1110"/>
        <end position="1165"/>
    </location>
</feature>
<feature type="compositionally biased region" description="Polar residues" evidence="7">
    <location>
        <begin position="61"/>
        <end position="78"/>
    </location>
</feature>
<feature type="repeat" description="RCC1" evidence="5">
    <location>
        <begin position="902"/>
        <end position="963"/>
    </location>
</feature>
<evidence type="ECO:0000256" key="5">
    <source>
        <dbReference type="PROSITE-ProRule" id="PRU00235"/>
    </source>
</evidence>
<keyword evidence="4 6" id="KW-0505">Motor protein</keyword>